<keyword evidence="1" id="KW-0472">Membrane</keyword>
<evidence type="ECO:0000256" key="1">
    <source>
        <dbReference type="SAM" id="Phobius"/>
    </source>
</evidence>
<organism evidence="2 3">
    <name type="scientific">Gimesia aquarii</name>
    <dbReference type="NCBI Taxonomy" id="2527964"/>
    <lineage>
        <taxon>Bacteria</taxon>
        <taxon>Pseudomonadati</taxon>
        <taxon>Planctomycetota</taxon>
        <taxon>Planctomycetia</taxon>
        <taxon>Planctomycetales</taxon>
        <taxon>Planctomycetaceae</taxon>
        <taxon>Gimesia</taxon>
    </lineage>
</organism>
<proteinExistence type="predicted"/>
<keyword evidence="3" id="KW-1185">Reference proteome</keyword>
<dbReference type="RefSeq" id="WP_145171447.1">
    <property type="nucleotide sequence ID" value="NZ_CP037422.1"/>
</dbReference>
<feature type="transmembrane region" description="Helical" evidence="1">
    <location>
        <begin position="72"/>
        <end position="94"/>
    </location>
</feature>
<sequence>MSASQKHAWFNLVVILVSLIAVGCLYPFLGWKANGALGLCGLLGFGPFFYRKRENEVVMDERDLLIEKRSTLLGYSVFWVVYVLVASLLIPMVYGKQGSIPVMVVQWSVFYALVLFLGLKSLATLVQHGRG</sequence>
<evidence type="ECO:0000313" key="3">
    <source>
        <dbReference type="Proteomes" id="UP000318384"/>
    </source>
</evidence>
<dbReference type="InterPro" id="IPR019235">
    <property type="entry name" value="DUF2178_TM"/>
</dbReference>
<dbReference type="AlphaFoldDB" id="A0A517WQE1"/>
<accession>A0A517WQE1</accession>
<keyword evidence="1" id="KW-1133">Transmembrane helix</keyword>
<feature type="transmembrane region" description="Helical" evidence="1">
    <location>
        <begin position="35"/>
        <end position="51"/>
    </location>
</feature>
<keyword evidence="1" id="KW-0812">Transmembrane</keyword>
<protein>
    <submittedName>
        <fullName evidence="2">Uncharacterized protein</fullName>
    </submittedName>
</protein>
<dbReference type="PROSITE" id="PS51257">
    <property type="entry name" value="PROKAR_LIPOPROTEIN"/>
    <property type="match status" value="1"/>
</dbReference>
<evidence type="ECO:0000313" key="2">
    <source>
        <dbReference type="EMBL" id="QDU07475.1"/>
    </source>
</evidence>
<dbReference type="Proteomes" id="UP000318384">
    <property type="component" value="Chromosome"/>
</dbReference>
<dbReference type="OrthoDB" id="285251at2"/>
<name>A0A517WQE1_9PLAN</name>
<reference evidence="2 3" key="1">
    <citation type="submission" date="2019-03" db="EMBL/GenBank/DDBJ databases">
        <title>Deep-cultivation of Planctomycetes and their phenomic and genomic characterization uncovers novel biology.</title>
        <authorList>
            <person name="Wiegand S."/>
            <person name="Jogler M."/>
            <person name="Boedeker C."/>
            <person name="Pinto D."/>
            <person name="Vollmers J."/>
            <person name="Rivas-Marin E."/>
            <person name="Kohn T."/>
            <person name="Peeters S.H."/>
            <person name="Heuer A."/>
            <person name="Rast P."/>
            <person name="Oberbeckmann S."/>
            <person name="Bunk B."/>
            <person name="Jeske O."/>
            <person name="Meyerdierks A."/>
            <person name="Storesund J.E."/>
            <person name="Kallscheuer N."/>
            <person name="Luecker S."/>
            <person name="Lage O.M."/>
            <person name="Pohl T."/>
            <person name="Merkel B.J."/>
            <person name="Hornburger P."/>
            <person name="Mueller R.-W."/>
            <person name="Bruemmer F."/>
            <person name="Labrenz M."/>
            <person name="Spormann A.M."/>
            <person name="Op den Camp H."/>
            <person name="Overmann J."/>
            <person name="Amann R."/>
            <person name="Jetten M.S.M."/>
            <person name="Mascher T."/>
            <person name="Medema M.H."/>
            <person name="Devos D.P."/>
            <person name="Kaster A.-K."/>
            <person name="Ovreas L."/>
            <person name="Rohde M."/>
            <person name="Galperin M.Y."/>
            <person name="Jogler C."/>
        </authorList>
    </citation>
    <scope>NUCLEOTIDE SEQUENCE [LARGE SCALE GENOMIC DNA]</scope>
    <source>
        <strain evidence="2 3">V202</strain>
    </source>
</reference>
<feature type="transmembrane region" description="Helical" evidence="1">
    <location>
        <begin position="100"/>
        <end position="119"/>
    </location>
</feature>
<gene>
    <name evidence="2" type="ORF">V202x_08310</name>
</gene>
<dbReference type="Pfam" id="PF09946">
    <property type="entry name" value="DUF2178"/>
    <property type="match status" value="1"/>
</dbReference>
<feature type="transmembrane region" description="Helical" evidence="1">
    <location>
        <begin position="9"/>
        <end position="29"/>
    </location>
</feature>
<dbReference type="EMBL" id="CP037422">
    <property type="protein sequence ID" value="QDU07475.1"/>
    <property type="molecule type" value="Genomic_DNA"/>
</dbReference>